<dbReference type="InterPro" id="IPR041121">
    <property type="entry name" value="SDH_C"/>
</dbReference>
<evidence type="ECO:0000256" key="6">
    <source>
        <dbReference type="ARBA" id="ARBA00023141"/>
    </source>
</evidence>
<dbReference type="SUPFAM" id="SSF51735">
    <property type="entry name" value="NAD(P)-binding Rossmann-fold domains"/>
    <property type="match status" value="1"/>
</dbReference>
<keyword evidence="5 8" id="KW-0560">Oxidoreductase</keyword>
<dbReference type="Pfam" id="PF01488">
    <property type="entry name" value="Shikimate_DH"/>
    <property type="match status" value="1"/>
</dbReference>
<feature type="domain" description="SDH C-terminal" evidence="11">
    <location>
        <begin position="244"/>
        <end position="274"/>
    </location>
</feature>
<dbReference type="HAMAP" id="MF_00222">
    <property type="entry name" value="Shikimate_DH_AroE"/>
    <property type="match status" value="1"/>
</dbReference>
<feature type="binding site" evidence="8">
    <location>
        <position position="251"/>
    </location>
    <ligand>
        <name>shikimate</name>
        <dbReference type="ChEBI" id="CHEBI:36208"/>
    </ligand>
</feature>
<dbReference type="GO" id="GO:0004764">
    <property type="term" value="F:shikimate 3-dehydrogenase (NADP+) activity"/>
    <property type="evidence" value="ECO:0007669"/>
    <property type="project" value="UniProtKB-UniRule"/>
</dbReference>
<evidence type="ECO:0000256" key="8">
    <source>
        <dbReference type="HAMAP-Rule" id="MF_00222"/>
    </source>
</evidence>
<feature type="binding site" evidence="8">
    <location>
        <position position="221"/>
    </location>
    <ligand>
        <name>NADP(+)</name>
        <dbReference type="ChEBI" id="CHEBI:58349"/>
    </ligand>
</feature>
<dbReference type="FunFam" id="3.40.50.10860:FF:000006">
    <property type="entry name" value="Shikimate dehydrogenase (NADP(+))"/>
    <property type="match status" value="1"/>
</dbReference>
<dbReference type="InterPro" id="IPR006151">
    <property type="entry name" value="Shikm_DH/Glu-tRNA_Rdtase"/>
</dbReference>
<dbReference type="GO" id="GO:0005829">
    <property type="term" value="C:cytosol"/>
    <property type="evidence" value="ECO:0007669"/>
    <property type="project" value="TreeGrafter"/>
</dbReference>
<dbReference type="AlphaFoldDB" id="A0A423Q0W7"/>
<evidence type="ECO:0000259" key="11">
    <source>
        <dbReference type="Pfam" id="PF18317"/>
    </source>
</evidence>
<dbReference type="PANTHER" id="PTHR21089:SF1">
    <property type="entry name" value="BIFUNCTIONAL 3-DEHYDROQUINATE DEHYDRATASE_SHIKIMATE DEHYDROGENASE, CHLOROPLASTIC"/>
    <property type="match status" value="1"/>
</dbReference>
<feature type="binding site" evidence="8">
    <location>
        <begin position="134"/>
        <end position="138"/>
    </location>
    <ligand>
        <name>NADP(+)</name>
        <dbReference type="ChEBI" id="CHEBI:58349"/>
    </ligand>
</feature>
<feature type="active site" description="Proton acceptor" evidence="8">
    <location>
        <position position="73"/>
    </location>
</feature>
<gene>
    <name evidence="8 12" type="primary">aroE</name>
    <name evidence="12" type="ORF">SAJA_01730</name>
</gene>
<keyword evidence="4 8" id="KW-0521">NADP</keyword>
<feature type="binding site" evidence="8">
    <location>
        <position position="223"/>
    </location>
    <ligand>
        <name>shikimate</name>
        <dbReference type="ChEBI" id="CHEBI:36208"/>
    </ligand>
</feature>
<dbReference type="SUPFAM" id="SSF53223">
    <property type="entry name" value="Aminoacid dehydrogenase-like, N-terminal domain"/>
    <property type="match status" value="1"/>
</dbReference>
<evidence type="ECO:0000256" key="1">
    <source>
        <dbReference type="ARBA" id="ARBA00004871"/>
    </source>
</evidence>
<dbReference type="NCBIfam" id="TIGR00507">
    <property type="entry name" value="aroE"/>
    <property type="match status" value="1"/>
</dbReference>
<dbReference type="NCBIfam" id="NF001310">
    <property type="entry name" value="PRK00258.1-2"/>
    <property type="match status" value="1"/>
</dbReference>
<feature type="domain" description="Shikimate dehydrogenase substrate binding N-terminal" evidence="10">
    <location>
        <begin position="14"/>
        <end position="96"/>
    </location>
</feature>
<evidence type="ECO:0000313" key="12">
    <source>
        <dbReference type="EMBL" id="ROO31901.1"/>
    </source>
</evidence>
<evidence type="ECO:0000256" key="3">
    <source>
        <dbReference type="ARBA" id="ARBA00022605"/>
    </source>
</evidence>
<feature type="binding site" evidence="8">
    <location>
        <position position="85"/>
    </location>
    <ligand>
        <name>NADP(+)</name>
        <dbReference type="ChEBI" id="CHEBI:58349"/>
    </ligand>
</feature>
<comment type="similarity">
    <text evidence="8">Belongs to the shikimate dehydrogenase family.</text>
</comment>
<dbReference type="GO" id="GO:0008652">
    <property type="term" value="P:amino acid biosynthetic process"/>
    <property type="evidence" value="ECO:0007669"/>
    <property type="project" value="UniProtKB-KW"/>
</dbReference>
<evidence type="ECO:0000256" key="4">
    <source>
        <dbReference type="ARBA" id="ARBA00022857"/>
    </source>
</evidence>
<dbReference type="CDD" id="cd01065">
    <property type="entry name" value="NAD_bind_Shikimate_DH"/>
    <property type="match status" value="1"/>
</dbReference>
<dbReference type="UniPathway" id="UPA00053">
    <property type="reaction ID" value="UER00087"/>
</dbReference>
<dbReference type="Pfam" id="PF18317">
    <property type="entry name" value="SDH_C"/>
    <property type="match status" value="1"/>
</dbReference>
<accession>A0A423Q0W7</accession>
<sequence length="276" mass="28940">MPTTPPAMTDTYAVIGHPIEHSRSPDIHALFAAQTGQDMHYGRRSAPVDGFAASIQAFFAAGGAGLNVTLPFKQEAFERADTLSERAQRASAVNTLMARGDEIHGDNTDGAGLVADLVGRLGTDLAGARVLILGAGGAVRGVVPNLFAAGVARITIANRTRAKSQSVAESCLRMGSIAACGLDEAPFDADLVINAISAGLAGEMPALDDRVLTRARAVYDMIYADTATPFLRWARDRGVAGEDGFGMLVEQAAESFALWRGIRPDTRAVITALRGC</sequence>
<dbReference type="GO" id="GO:0050661">
    <property type="term" value="F:NADP binding"/>
    <property type="evidence" value="ECO:0007669"/>
    <property type="project" value="InterPro"/>
</dbReference>
<feature type="binding site" evidence="8">
    <location>
        <position position="94"/>
    </location>
    <ligand>
        <name>shikimate</name>
        <dbReference type="ChEBI" id="CHEBI:36208"/>
    </ligand>
</feature>
<dbReference type="InterPro" id="IPR011342">
    <property type="entry name" value="Shikimate_DH"/>
</dbReference>
<evidence type="ECO:0000256" key="2">
    <source>
        <dbReference type="ARBA" id="ARBA00012962"/>
    </source>
</evidence>
<name>A0A423Q0W7_9GAMM</name>
<feature type="binding site" evidence="8">
    <location>
        <position position="69"/>
    </location>
    <ligand>
        <name>shikimate</name>
        <dbReference type="ChEBI" id="CHEBI:36208"/>
    </ligand>
</feature>
<evidence type="ECO:0000259" key="10">
    <source>
        <dbReference type="Pfam" id="PF08501"/>
    </source>
</evidence>
<protein>
    <recommendedName>
        <fullName evidence="2 8">Shikimate dehydrogenase (NADP(+))</fullName>
        <shortName evidence="8">SDH</shortName>
        <ecNumber evidence="2 8">1.1.1.25</ecNumber>
    </recommendedName>
</protein>
<evidence type="ECO:0000259" key="9">
    <source>
        <dbReference type="Pfam" id="PF01488"/>
    </source>
</evidence>
<feature type="binding site" evidence="8">
    <location>
        <position position="244"/>
    </location>
    <ligand>
        <name>NADP(+)</name>
        <dbReference type="ChEBI" id="CHEBI:58349"/>
    </ligand>
</feature>
<dbReference type="InterPro" id="IPR036291">
    <property type="entry name" value="NAD(P)-bd_dom_sf"/>
</dbReference>
<reference evidence="12 13" key="1">
    <citation type="submission" date="2013-10" db="EMBL/GenBank/DDBJ databases">
        <title>Salinisphaera japonica YTM-1 Genome Sequencing.</title>
        <authorList>
            <person name="Lai Q."/>
            <person name="Li C."/>
            <person name="Shao Z."/>
        </authorList>
    </citation>
    <scope>NUCLEOTIDE SEQUENCE [LARGE SCALE GENOMIC DNA]</scope>
    <source>
        <strain evidence="12 13">YTM-1</strain>
    </source>
</reference>
<dbReference type="Gene3D" id="3.40.50.720">
    <property type="entry name" value="NAD(P)-binding Rossmann-like Domain"/>
    <property type="match status" value="1"/>
</dbReference>
<dbReference type="Pfam" id="PF08501">
    <property type="entry name" value="Shikimate_dh_N"/>
    <property type="match status" value="1"/>
</dbReference>
<comment type="catalytic activity">
    <reaction evidence="7 8">
        <text>shikimate + NADP(+) = 3-dehydroshikimate + NADPH + H(+)</text>
        <dbReference type="Rhea" id="RHEA:17737"/>
        <dbReference type="ChEBI" id="CHEBI:15378"/>
        <dbReference type="ChEBI" id="CHEBI:16630"/>
        <dbReference type="ChEBI" id="CHEBI:36208"/>
        <dbReference type="ChEBI" id="CHEBI:57783"/>
        <dbReference type="ChEBI" id="CHEBI:58349"/>
        <dbReference type="EC" id="1.1.1.25"/>
    </reaction>
</comment>
<dbReference type="GO" id="GO:0009073">
    <property type="term" value="P:aromatic amino acid family biosynthetic process"/>
    <property type="evidence" value="ECO:0007669"/>
    <property type="project" value="UniProtKB-KW"/>
</dbReference>
<dbReference type="PANTHER" id="PTHR21089">
    <property type="entry name" value="SHIKIMATE DEHYDROGENASE"/>
    <property type="match status" value="1"/>
</dbReference>
<dbReference type="Gene3D" id="3.40.50.10860">
    <property type="entry name" value="Leucine Dehydrogenase, chain A, domain 1"/>
    <property type="match status" value="1"/>
</dbReference>
<evidence type="ECO:0000313" key="13">
    <source>
        <dbReference type="Proteomes" id="UP000285310"/>
    </source>
</evidence>
<keyword evidence="3 8" id="KW-0028">Amino-acid biosynthesis</keyword>
<feature type="domain" description="Quinate/shikimate 5-dehydrogenase/glutamyl-tRNA reductase" evidence="9">
    <location>
        <begin position="122"/>
        <end position="198"/>
    </location>
</feature>
<feature type="binding site" evidence="8">
    <location>
        <begin position="158"/>
        <end position="163"/>
    </location>
    <ligand>
        <name>NADP(+)</name>
        <dbReference type="ChEBI" id="CHEBI:58349"/>
    </ligand>
</feature>
<proteinExistence type="inferred from homology"/>
<dbReference type="GO" id="GO:0009423">
    <property type="term" value="P:chorismate biosynthetic process"/>
    <property type="evidence" value="ECO:0007669"/>
    <property type="project" value="UniProtKB-UniRule"/>
</dbReference>
<comment type="pathway">
    <text evidence="1 8">Metabolic intermediate biosynthesis; chorismate biosynthesis; chorismate from D-erythrose 4-phosphate and phosphoenolpyruvate: step 4/7.</text>
</comment>
<evidence type="ECO:0000256" key="5">
    <source>
        <dbReference type="ARBA" id="ARBA00023002"/>
    </source>
</evidence>
<keyword evidence="13" id="KW-1185">Reference proteome</keyword>
<evidence type="ECO:0000256" key="7">
    <source>
        <dbReference type="ARBA" id="ARBA00049442"/>
    </source>
</evidence>
<comment type="caution">
    <text evidence="12">The sequence shown here is derived from an EMBL/GenBank/DDBJ whole genome shotgun (WGS) entry which is preliminary data.</text>
</comment>
<keyword evidence="6 8" id="KW-0057">Aromatic amino acid biosynthesis</keyword>
<organism evidence="12 13">
    <name type="scientific">Salinisphaera japonica YTM-1</name>
    <dbReference type="NCBI Taxonomy" id="1209778"/>
    <lineage>
        <taxon>Bacteria</taxon>
        <taxon>Pseudomonadati</taxon>
        <taxon>Pseudomonadota</taxon>
        <taxon>Gammaproteobacteria</taxon>
        <taxon>Salinisphaerales</taxon>
        <taxon>Salinisphaeraceae</taxon>
        <taxon>Salinisphaera</taxon>
    </lineage>
</organism>
<dbReference type="GO" id="GO:0019632">
    <property type="term" value="P:shikimate metabolic process"/>
    <property type="evidence" value="ECO:0007669"/>
    <property type="project" value="InterPro"/>
</dbReference>
<dbReference type="InterPro" id="IPR022893">
    <property type="entry name" value="Shikimate_DH_fam"/>
</dbReference>
<dbReference type="InterPro" id="IPR013708">
    <property type="entry name" value="Shikimate_DH-bd_N"/>
</dbReference>
<dbReference type="FunCoup" id="A0A423Q0W7">
    <property type="interactions" value="162"/>
</dbReference>
<feature type="binding site" evidence="8">
    <location>
        <position position="109"/>
    </location>
    <ligand>
        <name>shikimate</name>
        <dbReference type="ChEBI" id="CHEBI:36208"/>
    </ligand>
</feature>
<comment type="subunit">
    <text evidence="8">Homodimer.</text>
</comment>
<dbReference type="EMBL" id="AYKG01000003">
    <property type="protein sequence ID" value="ROO31901.1"/>
    <property type="molecule type" value="Genomic_DNA"/>
</dbReference>
<dbReference type="InParanoid" id="A0A423Q0W7"/>
<comment type="function">
    <text evidence="8">Involved in the biosynthesis of the chorismate, which leads to the biosynthesis of aromatic amino acids. Catalyzes the reversible NADPH linked reduction of 3-dehydroshikimate (DHSA) to yield shikimate (SA).</text>
</comment>
<dbReference type="InterPro" id="IPR046346">
    <property type="entry name" value="Aminoacid_DH-like_N_sf"/>
</dbReference>
<feature type="binding site" evidence="8">
    <location>
        <begin position="22"/>
        <end position="24"/>
    </location>
    <ligand>
        <name>shikimate</name>
        <dbReference type="ChEBI" id="CHEBI:36208"/>
    </ligand>
</feature>
<dbReference type="Proteomes" id="UP000285310">
    <property type="component" value="Unassembled WGS sequence"/>
</dbReference>
<dbReference type="EC" id="1.1.1.25" evidence="2 8"/>